<dbReference type="GO" id="GO:0004519">
    <property type="term" value="F:endonuclease activity"/>
    <property type="evidence" value="ECO:0007669"/>
    <property type="project" value="InterPro"/>
</dbReference>
<evidence type="ECO:0000259" key="2">
    <source>
        <dbReference type="Pfam" id="PF20441"/>
    </source>
</evidence>
<dbReference type="InterPro" id="IPR027417">
    <property type="entry name" value="P-loop_NTPase"/>
</dbReference>
<organism evidence="3 4">
    <name type="scientific">Teichococcus deserti</name>
    <dbReference type="NCBI Taxonomy" id="1817963"/>
    <lineage>
        <taxon>Bacteria</taxon>
        <taxon>Pseudomonadati</taxon>
        <taxon>Pseudomonadota</taxon>
        <taxon>Alphaproteobacteria</taxon>
        <taxon>Acetobacterales</taxon>
        <taxon>Roseomonadaceae</taxon>
        <taxon>Roseomonas</taxon>
    </lineage>
</organism>
<comment type="caution">
    <text evidence="3">The sequence shown here is derived from an EMBL/GenBank/DDBJ whole genome shotgun (WGS) entry which is preliminary data.</text>
</comment>
<name>A0A1V2H229_9PROT</name>
<dbReference type="AlphaFoldDB" id="A0A1V2H229"/>
<feature type="domain" description="Terminase large subunit-like ATPase" evidence="1">
    <location>
        <begin position="67"/>
        <end position="239"/>
    </location>
</feature>
<dbReference type="Proteomes" id="UP000188879">
    <property type="component" value="Unassembled WGS sequence"/>
</dbReference>
<dbReference type="RefSeq" id="WP_076957620.1">
    <property type="nucleotide sequence ID" value="NZ_MLCO01000101.1"/>
</dbReference>
<dbReference type="PANTHER" id="PTHR41287:SF1">
    <property type="entry name" value="PROTEIN YMFN"/>
    <property type="match status" value="1"/>
</dbReference>
<evidence type="ECO:0000259" key="1">
    <source>
        <dbReference type="Pfam" id="PF03354"/>
    </source>
</evidence>
<protein>
    <submittedName>
        <fullName evidence="3">Terminase</fullName>
    </submittedName>
</protein>
<evidence type="ECO:0000313" key="4">
    <source>
        <dbReference type="Proteomes" id="UP000188879"/>
    </source>
</evidence>
<dbReference type="EMBL" id="MLCO01000101">
    <property type="protein sequence ID" value="ONG53457.1"/>
    <property type="molecule type" value="Genomic_DNA"/>
</dbReference>
<gene>
    <name evidence="3" type="ORF">BKE38_12135</name>
</gene>
<dbReference type="InterPro" id="IPR005021">
    <property type="entry name" value="Terminase_largesu-like"/>
</dbReference>
<dbReference type="PANTHER" id="PTHR41287">
    <property type="match status" value="1"/>
</dbReference>
<proteinExistence type="predicted"/>
<dbReference type="InterPro" id="IPR046462">
    <property type="entry name" value="TerL_nuclease"/>
</dbReference>
<dbReference type="OrthoDB" id="9760250at2"/>
<sequence length="560" mass="61372">MKEWSTACPDWEQRIVARQSLVPMPPLFPEEAAAALAVFKELIIRDAPGSPKIGDACRPWILSFAEAVFGSYDHETGRRLIQEYLLLVSKKNTKSTVAAAIMMTALIRNWRLSAEYLILAPTIEIANNSFYPARDMVKADPELEALFHVQEHTRTITHRGTRATLKVVAADNNTVSGKKATGILVDELWLFGKRPGAENMLLEATGGLASRPEGFVIYLTTQSDEPPAGVMDQKLKYARGVRDGRIADKHFLPILYEFPEAMLKAKAHRLPQNFYVTNPNLGLTVDEHFLQSRYDKAIEGGEGSIQGFLAKHLNVEIGLALRSDRWAGADVFLKAAVPSLTLDEIIRSSDVLVAGGDGGGLDDLLALAILGRLKSDPKQWRLWCHAWAHPTVYERRKSIVTELERFQKDGHLTRVENMGDDIAQLVAILQKVDASKKLVQVGLDAMGVGSIVDALDEAGINGDRVVAVSQGWQLTNAIRTAERKLADGTLTHCGQPLLAWAVGNARVEPRGNAVIITKQVSGATKIDPLMASFNTVALMSRNPEPPKQKLKASQIFGGTA</sequence>
<feature type="domain" description="Terminase large subunit-like endonuclease" evidence="2">
    <location>
        <begin position="273"/>
        <end position="536"/>
    </location>
</feature>
<dbReference type="Pfam" id="PF03354">
    <property type="entry name" value="TerL_ATPase"/>
    <property type="match status" value="1"/>
</dbReference>
<dbReference type="Gene3D" id="3.40.50.300">
    <property type="entry name" value="P-loop containing nucleotide triphosphate hydrolases"/>
    <property type="match status" value="1"/>
</dbReference>
<dbReference type="InterPro" id="IPR046461">
    <property type="entry name" value="TerL_ATPase"/>
</dbReference>
<dbReference type="Pfam" id="PF20441">
    <property type="entry name" value="TerL_nuclease"/>
    <property type="match status" value="1"/>
</dbReference>
<keyword evidence="4" id="KW-1185">Reference proteome</keyword>
<reference evidence="3 4" key="1">
    <citation type="submission" date="2016-10" db="EMBL/GenBank/DDBJ databases">
        <title>Draft Genome sequence of Roseomonas sp. strain M3.</title>
        <authorList>
            <person name="Subhash Y."/>
            <person name="Lee S."/>
        </authorList>
    </citation>
    <scope>NUCLEOTIDE SEQUENCE [LARGE SCALE GENOMIC DNA]</scope>
    <source>
        <strain evidence="3 4">M3</strain>
    </source>
</reference>
<accession>A0A1V2H229</accession>
<evidence type="ECO:0000313" key="3">
    <source>
        <dbReference type="EMBL" id="ONG53457.1"/>
    </source>
</evidence>